<reference evidence="1" key="1">
    <citation type="submission" date="2023-04" db="EMBL/GenBank/DDBJ databases">
        <title>Sphingomonas sp. MAHUQ-71 isolated from rice field.</title>
        <authorList>
            <person name="Huq M.A."/>
        </authorList>
    </citation>
    <scope>NUCLEOTIDE SEQUENCE</scope>
    <source>
        <strain evidence="1">MAHUQ-71</strain>
    </source>
</reference>
<accession>A0ABT6N3J6</accession>
<evidence type="ECO:0008006" key="3">
    <source>
        <dbReference type="Google" id="ProtNLM"/>
    </source>
</evidence>
<comment type="caution">
    <text evidence="1">The sequence shown here is derived from an EMBL/GenBank/DDBJ whole genome shotgun (WGS) entry which is preliminary data.</text>
</comment>
<dbReference type="InterPro" id="IPR032066">
    <property type="entry name" value="GP3_package"/>
</dbReference>
<gene>
    <name evidence="1" type="ORF">QGN17_09410</name>
</gene>
<dbReference type="Gene3D" id="1.10.10.60">
    <property type="entry name" value="Homeodomain-like"/>
    <property type="match status" value="1"/>
</dbReference>
<dbReference type="Proteomes" id="UP001160625">
    <property type="component" value="Unassembled WGS sequence"/>
</dbReference>
<name>A0ABT6N3J6_9SPHN</name>
<proteinExistence type="predicted"/>
<organism evidence="1 2">
    <name type="scientific">Sphingomonas oryzagri</name>
    <dbReference type="NCBI Taxonomy" id="3042314"/>
    <lineage>
        <taxon>Bacteria</taxon>
        <taxon>Pseudomonadati</taxon>
        <taxon>Pseudomonadota</taxon>
        <taxon>Alphaproteobacteria</taxon>
        <taxon>Sphingomonadales</taxon>
        <taxon>Sphingomonadaceae</taxon>
        <taxon>Sphingomonas</taxon>
    </lineage>
</organism>
<dbReference type="RefSeq" id="WP_281044218.1">
    <property type="nucleotide sequence ID" value="NZ_JARYGZ010000001.1"/>
</dbReference>
<keyword evidence="2" id="KW-1185">Reference proteome</keyword>
<protein>
    <recommendedName>
        <fullName evidence="3">Terminase small subunit</fullName>
    </recommendedName>
</protein>
<dbReference type="Pfam" id="PF16677">
    <property type="entry name" value="GP3_package"/>
    <property type="match status" value="1"/>
</dbReference>
<evidence type="ECO:0000313" key="2">
    <source>
        <dbReference type="Proteomes" id="UP001160625"/>
    </source>
</evidence>
<dbReference type="EMBL" id="JARYGZ010000001">
    <property type="protein sequence ID" value="MDH7638946.1"/>
    <property type="molecule type" value="Genomic_DNA"/>
</dbReference>
<sequence length="108" mass="11560">MAEGASVTSFAAEIDVARSTINEWADNHPEFSEALSRGKAKCLSWWERAARSTALDGKGNATVITFGLKNMGKDEWQDKALVGSDPENPLPSGLIVNLVKTKAPDAAE</sequence>
<evidence type="ECO:0000313" key="1">
    <source>
        <dbReference type="EMBL" id="MDH7638946.1"/>
    </source>
</evidence>